<dbReference type="HOGENOM" id="CLU_030825_0_0_1"/>
<evidence type="ECO:0000256" key="1">
    <source>
        <dbReference type="ARBA" id="ARBA00022723"/>
    </source>
</evidence>
<keyword evidence="1" id="KW-0479">Metal-binding</keyword>
<keyword evidence="3" id="KW-0862">Zinc</keyword>
<evidence type="ECO:0000259" key="5">
    <source>
        <dbReference type="PROSITE" id="PS50865"/>
    </source>
</evidence>
<dbReference type="SUPFAM" id="SSF144232">
    <property type="entry name" value="HIT/MYND zinc finger-like"/>
    <property type="match status" value="1"/>
</dbReference>
<protein>
    <recommendedName>
        <fullName evidence="5">MYND-type domain-containing protein</fullName>
    </recommendedName>
</protein>
<dbReference type="OrthoDB" id="437457at2759"/>
<accession>A0A015M8K3</accession>
<dbReference type="Proteomes" id="UP000022910">
    <property type="component" value="Unassembled WGS sequence"/>
</dbReference>
<evidence type="ECO:0000313" key="6">
    <source>
        <dbReference type="EMBL" id="EXX63143.1"/>
    </source>
</evidence>
<dbReference type="STRING" id="1432141.A0A015M8K3"/>
<dbReference type="SMR" id="A0A015M8K3"/>
<evidence type="ECO:0000313" key="7">
    <source>
        <dbReference type="Proteomes" id="UP000022910"/>
    </source>
</evidence>
<evidence type="ECO:0000256" key="2">
    <source>
        <dbReference type="ARBA" id="ARBA00022771"/>
    </source>
</evidence>
<dbReference type="InterPro" id="IPR002893">
    <property type="entry name" value="Znf_MYND"/>
</dbReference>
<dbReference type="Pfam" id="PF01753">
    <property type="entry name" value="zf-MYND"/>
    <property type="match status" value="1"/>
</dbReference>
<dbReference type="AlphaFoldDB" id="A0A015M8K3"/>
<dbReference type="InterPro" id="IPR024119">
    <property type="entry name" value="TF_DEAF-1"/>
</dbReference>
<dbReference type="Gene3D" id="6.10.140.2220">
    <property type="match status" value="1"/>
</dbReference>
<name>A0A015M8K3_RHIIW</name>
<proteinExistence type="predicted"/>
<dbReference type="GO" id="GO:0000981">
    <property type="term" value="F:DNA-binding transcription factor activity, RNA polymerase II-specific"/>
    <property type="evidence" value="ECO:0007669"/>
    <property type="project" value="TreeGrafter"/>
</dbReference>
<evidence type="ECO:0000256" key="3">
    <source>
        <dbReference type="ARBA" id="ARBA00022833"/>
    </source>
</evidence>
<dbReference type="PROSITE" id="PS50865">
    <property type="entry name" value="ZF_MYND_2"/>
    <property type="match status" value="1"/>
</dbReference>
<keyword evidence="2 4" id="KW-0863">Zinc-finger</keyword>
<dbReference type="GO" id="GO:0008270">
    <property type="term" value="F:zinc ion binding"/>
    <property type="evidence" value="ECO:0007669"/>
    <property type="project" value="UniProtKB-KW"/>
</dbReference>
<keyword evidence="7" id="KW-1185">Reference proteome</keyword>
<comment type="caution">
    <text evidence="6">The sequence shown here is derived from an EMBL/GenBank/DDBJ whole genome shotgun (WGS) entry which is preliminary data.</text>
</comment>
<gene>
    <name evidence="6" type="ORF">RirG_155000</name>
</gene>
<dbReference type="PROSITE" id="PS01360">
    <property type="entry name" value="ZF_MYND_1"/>
    <property type="match status" value="1"/>
</dbReference>
<reference evidence="6 7" key="1">
    <citation type="submission" date="2014-02" db="EMBL/GenBank/DDBJ databases">
        <title>Single nucleus genome sequencing reveals high similarity among nuclei of an endomycorrhizal fungus.</title>
        <authorList>
            <person name="Lin K."/>
            <person name="Geurts R."/>
            <person name="Zhang Z."/>
            <person name="Limpens E."/>
            <person name="Saunders D.G."/>
            <person name="Mu D."/>
            <person name="Pang E."/>
            <person name="Cao H."/>
            <person name="Cha H."/>
            <person name="Lin T."/>
            <person name="Zhou Q."/>
            <person name="Shang Y."/>
            <person name="Li Y."/>
            <person name="Ivanov S."/>
            <person name="Sharma T."/>
            <person name="Velzen R.V."/>
            <person name="Ruijter N.D."/>
            <person name="Aanen D.K."/>
            <person name="Win J."/>
            <person name="Kamoun S."/>
            <person name="Bisseling T."/>
            <person name="Huang S."/>
        </authorList>
    </citation>
    <scope>NUCLEOTIDE SEQUENCE [LARGE SCALE GENOMIC DNA]</scope>
    <source>
        <strain evidence="7">DAOM197198w</strain>
    </source>
</reference>
<sequence>MNICNVCQKPSTTKCSKCHQTYYCSKECQKKDWKLHKKSCGKNDVAVPNIASGPFLPGMSEILTDMMFNMDIGTPLENWNVPDFGKEYAMKYPHENDRIKFLNSARSSLKALQIVEKVFDNDIPNLPDPKKLAKRWGELSENLIKFLKSPRKYGDIFTEKTKRPYVGDKGVGALSFSNMPKGCISLDQGKTHVAVGFVDLDLLLRARIMQNDHSVEQPNKFIGYEGSIFAVAKTNVIKEMMIVKAPIRSIIEVWFSTVWTIETLKHFENAVNIVLQYENAPNNKPPNPTKKEIHPKVRSLISHWKKSIVTPKSRQEAHKLWVKTFNSENATLTIIANLIEPRDRVQAVRHILTGEFPLMDDQQEKNLFASITMFNCNDGISPHSASEFMFQMMPMDAILPQNKRKETPFLNAIYNFLEDAITKIFTWLSPPVGKTEAIEIYLHYQTVNNDNSELLASIRQLDPWTISWSNICDYFYPHDFHSLLRACSGENTVHILTSMNWVTEVFGAHIMEYDSKIRRKIFIEAQNMISMTGKYKDPSGYFRHTKVIAHPYNIGDMGATLMVKDSWQDYFFKGQDLNIGEVSFVPYSHTHKTHTLLNIYFTFNKKINAYTGYE</sequence>
<organism evidence="6 7">
    <name type="scientific">Rhizophagus irregularis (strain DAOM 197198w)</name>
    <name type="common">Glomus intraradices</name>
    <dbReference type="NCBI Taxonomy" id="1432141"/>
    <lineage>
        <taxon>Eukaryota</taxon>
        <taxon>Fungi</taxon>
        <taxon>Fungi incertae sedis</taxon>
        <taxon>Mucoromycota</taxon>
        <taxon>Glomeromycotina</taxon>
        <taxon>Glomeromycetes</taxon>
        <taxon>Glomerales</taxon>
        <taxon>Glomeraceae</taxon>
        <taxon>Rhizophagus</taxon>
    </lineage>
</organism>
<dbReference type="PANTHER" id="PTHR10237">
    <property type="entry name" value="DEFORMED EPIDERMAL AUTOREGULATORY FACTOR 1 HOMOLOG SUPPRESSIN"/>
    <property type="match status" value="1"/>
</dbReference>
<dbReference type="GO" id="GO:0005634">
    <property type="term" value="C:nucleus"/>
    <property type="evidence" value="ECO:0007669"/>
    <property type="project" value="TreeGrafter"/>
</dbReference>
<evidence type="ECO:0000256" key="4">
    <source>
        <dbReference type="PROSITE-ProRule" id="PRU00134"/>
    </source>
</evidence>
<dbReference type="PANTHER" id="PTHR10237:SF14">
    <property type="entry name" value="MYND-TYPE DOMAIN-CONTAINING PROTEIN"/>
    <property type="match status" value="1"/>
</dbReference>
<dbReference type="EMBL" id="JEMT01024083">
    <property type="protein sequence ID" value="EXX63143.1"/>
    <property type="molecule type" value="Genomic_DNA"/>
</dbReference>
<feature type="domain" description="MYND-type" evidence="5">
    <location>
        <begin position="4"/>
        <end position="40"/>
    </location>
</feature>